<dbReference type="AlphaFoldDB" id="A0A9Q0ISW5"/>
<proteinExistence type="predicted"/>
<evidence type="ECO:0000313" key="1">
    <source>
        <dbReference type="EMBL" id="KAJ3609058.1"/>
    </source>
</evidence>
<sequence length="117" mass="13014">MADGIDMMICVVFVSVKSDPDVCSWIHGEQGMEHHDNIRIHSVYQAGPAIIPFVKAEGLSVSPTAPPRTLHQIIILLMSLVYRLRENGRGQAFHVPDVDRNPSCIVKGEEPWDKGLQ</sequence>
<comment type="caution">
    <text evidence="1">The sequence shown here is derived from an EMBL/GenBank/DDBJ whole genome shotgun (WGS) entry which is preliminary data.</text>
</comment>
<dbReference type="EMBL" id="JANIIK010000039">
    <property type="protein sequence ID" value="KAJ3609058.1"/>
    <property type="molecule type" value="Genomic_DNA"/>
</dbReference>
<gene>
    <name evidence="1" type="ORF">NHX12_023585</name>
</gene>
<dbReference type="Proteomes" id="UP001148018">
    <property type="component" value="Unassembled WGS sequence"/>
</dbReference>
<evidence type="ECO:0000313" key="2">
    <source>
        <dbReference type="Proteomes" id="UP001148018"/>
    </source>
</evidence>
<organism evidence="1 2">
    <name type="scientific">Muraenolepis orangiensis</name>
    <name type="common">Patagonian moray cod</name>
    <dbReference type="NCBI Taxonomy" id="630683"/>
    <lineage>
        <taxon>Eukaryota</taxon>
        <taxon>Metazoa</taxon>
        <taxon>Chordata</taxon>
        <taxon>Craniata</taxon>
        <taxon>Vertebrata</taxon>
        <taxon>Euteleostomi</taxon>
        <taxon>Actinopterygii</taxon>
        <taxon>Neopterygii</taxon>
        <taxon>Teleostei</taxon>
        <taxon>Neoteleostei</taxon>
        <taxon>Acanthomorphata</taxon>
        <taxon>Zeiogadaria</taxon>
        <taxon>Gadariae</taxon>
        <taxon>Gadiformes</taxon>
        <taxon>Muraenolepidoidei</taxon>
        <taxon>Muraenolepididae</taxon>
        <taxon>Muraenolepis</taxon>
    </lineage>
</organism>
<name>A0A9Q0ISW5_9TELE</name>
<reference evidence="1" key="1">
    <citation type="submission" date="2022-07" db="EMBL/GenBank/DDBJ databases">
        <title>Chromosome-level genome of Muraenolepis orangiensis.</title>
        <authorList>
            <person name="Kim J."/>
        </authorList>
    </citation>
    <scope>NUCLEOTIDE SEQUENCE</scope>
    <source>
        <strain evidence="1">KU_S4_2022</strain>
        <tissue evidence="1">Muscle</tissue>
    </source>
</reference>
<keyword evidence="2" id="KW-1185">Reference proteome</keyword>
<protein>
    <submittedName>
        <fullName evidence="1">Uncharacterized protein</fullName>
    </submittedName>
</protein>
<accession>A0A9Q0ISW5</accession>